<dbReference type="InterPro" id="IPR013154">
    <property type="entry name" value="ADH-like_N"/>
</dbReference>
<comment type="similarity">
    <text evidence="4">Belongs to the zinc-containing alcohol dehydrogenase family.</text>
</comment>
<feature type="domain" description="Alcohol dehydrogenase-like C-terminal" evidence="5">
    <location>
        <begin position="170"/>
        <end position="296"/>
    </location>
</feature>
<evidence type="ECO:0000256" key="4">
    <source>
        <dbReference type="RuleBase" id="RU361277"/>
    </source>
</evidence>
<dbReference type="eggNOG" id="COG1063">
    <property type="taxonomic scope" value="Bacteria"/>
</dbReference>
<evidence type="ECO:0000313" key="8">
    <source>
        <dbReference type="Proteomes" id="UP000000379"/>
    </source>
</evidence>
<reference evidence="8" key="1">
    <citation type="submission" date="2010-05" db="EMBL/GenBank/DDBJ databases">
        <title>The complete genome of Truepera radiovictris DSM 17093.</title>
        <authorList>
            <consortium name="US DOE Joint Genome Institute (JGI-PGF)"/>
            <person name="Lucas S."/>
            <person name="Copeland A."/>
            <person name="Lapidus A."/>
            <person name="Glavina del Rio T."/>
            <person name="Dalin E."/>
            <person name="Tice H."/>
            <person name="Bruce D."/>
            <person name="Goodwin L."/>
            <person name="Pitluck S."/>
            <person name="Kyrpides N."/>
            <person name="Mavromatis K."/>
            <person name="Ovchinnikova G."/>
            <person name="Munk A.C."/>
            <person name="Detter J.C."/>
            <person name="Han C."/>
            <person name="Tapia R."/>
            <person name="Land M."/>
            <person name="Hauser L."/>
            <person name="Markowitz V."/>
            <person name="Cheng J.-F."/>
            <person name="Hugenholtz P."/>
            <person name="Woyke T."/>
            <person name="Wu D."/>
            <person name="Tindall B."/>
            <person name="Pomrenke H.G."/>
            <person name="Brambilla E."/>
            <person name="Klenk H.-P."/>
            <person name="Eisen J.A."/>
        </authorList>
    </citation>
    <scope>NUCLEOTIDE SEQUENCE [LARGE SCALE GENOMIC DNA]</scope>
    <source>
        <strain evidence="8">DSM 17093 / CIP 108686 / LMG 22925 / RQ-24</strain>
    </source>
</reference>
<dbReference type="STRING" id="649638.Trad_2894"/>
<evidence type="ECO:0000256" key="1">
    <source>
        <dbReference type="ARBA" id="ARBA00022723"/>
    </source>
</evidence>
<dbReference type="CDD" id="cd08234">
    <property type="entry name" value="threonine_DH_like"/>
    <property type="match status" value="1"/>
</dbReference>
<protein>
    <submittedName>
        <fullName evidence="7">Alcohol dehydrogenase GroES domain protein</fullName>
    </submittedName>
</protein>
<evidence type="ECO:0000256" key="2">
    <source>
        <dbReference type="ARBA" id="ARBA00022833"/>
    </source>
</evidence>
<dbReference type="EMBL" id="CP002049">
    <property type="protein sequence ID" value="ADI15992.1"/>
    <property type="molecule type" value="Genomic_DNA"/>
</dbReference>
<dbReference type="SUPFAM" id="SSF50129">
    <property type="entry name" value="GroES-like"/>
    <property type="match status" value="1"/>
</dbReference>
<dbReference type="Pfam" id="PF00107">
    <property type="entry name" value="ADH_zinc_N"/>
    <property type="match status" value="1"/>
</dbReference>
<keyword evidence="1 4" id="KW-0479">Metal-binding</keyword>
<dbReference type="HOGENOM" id="CLU_026673_11_0_0"/>
<dbReference type="AlphaFoldDB" id="D7CVT1"/>
<evidence type="ECO:0000313" key="7">
    <source>
        <dbReference type="EMBL" id="ADI15992.1"/>
    </source>
</evidence>
<gene>
    <name evidence="7" type="ordered locus">Trad_2894</name>
</gene>
<keyword evidence="8" id="KW-1185">Reference proteome</keyword>
<dbReference type="PANTHER" id="PTHR43401">
    <property type="entry name" value="L-THREONINE 3-DEHYDROGENASE"/>
    <property type="match status" value="1"/>
</dbReference>
<dbReference type="InterPro" id="IPR011032">
    <property type="entry name" value="GroES-like_sf"/>
</dbReference>
<comment type="cofactor">
    <cofactor evidence="4">
        <name>Zn(2+)</name>
        <dbReference type="ChEBI" id="CHEBI:29105"/>
    </cofactor>
</comment>
<dbReference type="OrthoDB" id="9770238at2"/>
<keyword evidence="3" id="KW-0560">Oxidoreductase</keyword>
<sequence>MIAAQVQAPLEAEVLEVQEPEIGPHEVLIEVKNAGICGTDLHIWHGSYALAKYPVVLGHEFSGVVAAVGREVKGFQVGERVTADPNLPCYSCIFCQRRQFNQCLNLEVLGVTRQGAFSRYVAAPESAVYPIGDLSFAEAALLEPLACVVWGLKQVQLQAGDTMLIFGAGPMGILMMQAVLRAGAASVVMVDKEAWRLNLARQLGATMTFAADALTPDVVHDLAPYGFDVVADATGVPKVIEQAFTYLRPGGKLWVFGVTSEGARVPFAPYEVFRKDLHIIGSFALNKTFYEAINLVHGGAIKLAPVISHILPLREFWQGLKVAEHDPARMKVQFAVDAT</sequence>
<accession>D7CVT1</accession>
<dbReference type="Pfam" id="PF08240">
    <property type="entry name" value="ADH_N"/>
    <property type="match status" value="1"/>
</dbReference>
<dbReference type="InterPro" id="IPR002328">
    <property type="entry name" value="ADH_Zn_CS"/>
</dbReference>
<dbReference type="InterPro" id="IPR050129">
    <property type="entry name" value="Zn_alcohol_dh"/>
</dbReference>
<dbReference type="InterPro" id="IPR013149">
    <property type="entry name" value="ADH-like_C"/>
</dbReference>
<keyword evidence="2 4" id="KW-0862">Zinc</keyword>
<evidence type="ECO:0000259" key="6">
    <source>
        <dbReference type="Pfam" id="PF08240"/>
    </source>
</evidence>
<dbReference type="GO" id="GO:0016491">
    <property type="term" value="F:oxidoreductase activity"/>
    <property type="evidence" value="ECO:0007669"/>
    <property type="project" value="UniProtKB-KW"/>
</dbReference>
<dbReference type="KEGG" id="tra:Trad_2894"/>
<dbReference type="Gene3D" id="3.90.180.10">
    <property type="entry name" value="Medium-chain alcohol dehydrogenases, catalytic domain"/>
    <property type="match status" value="1"/>
</dbReference>
<dbReference type="RefSeq" id="WP_013179351.1">
    <property type="nucleotide sequence ID" value="NC_014221.1"/>
</dbReference>
<dbReference type="Gene3D" id="3.40.50.720">
    <property type="entry name" value="NAD(P)-binding Rossmann-like Domain"/>
    <property type="match status" value="1"/>
</dbReference>
<evidence type="ECO:0000256" key="3">
    <source>
        <dbReference type="ARBA" id="ARBA00023002"/>
    </source>
</evidence>
<name>D7CVT1_TRURR</name>
<dbReference type="GO" id="GO:0008270">
    <property type="term" value="F:zinc ion binding"/>
    <property type="evidence" value="ECO:0007669"/>
    <property type="project" value="InterPro"/>
</dbReference>
<dbReference type="SUPFAM" id="SSF51735">
    <property type="entry name" value="NAD(P)-binding Rossmann-fold domains"/>
    <property type="match status" value="1"/>
</dbReference>
<dbReference type="InterPro" id="IPR036291">
    <property type="entry name" value="NAD(P)-bd_dom_sf"/>
</dbReference>
<feature type="domain" description="Alcohol dehydrogenase-like N-terminal" evidence="6">
    <location>
        <begin position="23"/>
        <end position="132"/>
    </location>
</feature>
<dbReference type="PANTHER" id="PTHR43401:SF2">
    <property type="entry name" value="L-THREONINE 3-DEHYDROGENASE"/>
    <property type="match status" value="1"/>
</dbReference>
<reference evidence="7 8" key="2">
    <citation type="journal article" date="2011" name="Stand. Genomic Sci.">
        <title>Complete genome sequence of Truepera radiovictrix type strain (RQ-24).</title>
        <authorList>
            <person name="Ivanova N."/>
            <person name="Rohde C."/>
            <person name="Munk C."/>
            <person name="Nolan M."/>
            <person name="Lucas S."/>
            <person name="Del Rio T.G."/>
            <person name="Tice H."/>
            <person name="Deshpande S."/>
            <person name="Cheng J.F."/>
            <person name="Tapia R."/>
            <person name="Han C."/>
            <person name="Goodwin L."/>
            <person name="Pitluck S."/>
            <person name="Liolios K."/>
            <person name="Mavromatis K."/>
            <person name="Mikhailova N."/>
            <person name="Pati A."/>
            <person name="Chen A."/>
            <person name="Palaniappan K."/>
            <person name="Land M."/>
            <person name="Hauser L."/>
            <person name="Chang Y.J."/>
            <person name="Jeffries C.D."/>
            <person name="Brambilla E."/>
            <person name="Rohde M."/>
            <person name="Goker M."/>
            <person name="Tindall B.J."/>
            <person name="Woyke T."/>
            <person name="Bristow J."/>
            <person name="Eisen J.A."/>
            <person name="Markowitz V."/>
            <person name="Hugenholtz P."/>
            <person name="Kyrpides N.C."/>
            <person name="Klenk H.P."/>
            <person name="Lapidus A."/>
        </authorList>
    </citation>
    <scope>NUCLEOTIDE SEQUENCE [LARGE SCALE GENOMIC DNA]</scope>
    <source>
        <strain evidence="8">DSM 17093 / CIP 108686 / LMG 22925 / RQ-24</strain>
    </source>
</reference>
<evidence type="ECO:0000259" key="5">
    <source>
        <dbReference type="Pfam" id="PF00107"/>
    </source>
</evidence>
<dbReference type="Proteomes" id="UP000000379">
    <property type="component" value="Chromosome"/>
</dbReference>
<dbReference type="PROSITE" id="PS00059">
    <property type="entry name" value="ADH_ZINC"/>
    <property type="match status" value="1"/>
</dbReference>
<proteinExistence type="inferred from homology"/>
<organism evidence="7 8">
    <name type="scientific">Truepera radiovictrix (strain DSM 17093 / CIP 108686 / LMG 22925 / RQ-24)</name>
    <dbReference type="NCBI Taxonomy" id="649638"/>
    <lineage>
        <taxon>Bacteria</taxon>
        <taxon>Thermotogati</taxon>
        <taxon>Deinococcota</taxon>
        <taxon>Deinococci</taxon>
        <taxon>Trueperales</taxon>
        <taxon>Trueperaceae</taxon>
        <taxon>Truepera</taxon>
    </lineage>
</organism>